<evidence type="ECO:0000313" key="1">
    <source>
        <dbReference type="EMBL" id="VEL34150.1"/>
    </source>
</evidence>
<dbReference type="EMBL" id="CAAALY010247088">
    <property type="protein sequence ID" value="VEL34150.1"/>
    <property type="molecule type" value="Genomic_DNA"/>
</dbReference>
<keyword evidence="2" id="KW-1185">Reference proteome</keyword>
<dbReference type="Proteomes" id="UP000784294">
    <property type="component" value="Unassembled WGS sequence"/>
</dbReference>
<dbReference type="AlphaFoldDB" id="A0A448XDJ6"/>
<comment type="caution">
    <text evidence="1">The sequence shown here is derived from an EMBL/GenBank/DDBJ whole genome shotgun (WGS) entry which is preliminary data.</text>
</comment>
<sequence>MSIRRWSPTGLCKLATISLDREKTVRLLRLIVAATRLAEETFFRFEEWCSDAIQLRCHRALAFRLMADHFETDVARRIATGIPPGTDLFTTEAAAMARQPSKEDSRHLAAWRRKAIVFDQKAIDLLKTCLVTYPQPESILRSGKFMSRNDLLDVV</sequence>
<accession>A0A448XDJ6</accession>
<organism evidence="1 2">
    <name type="scientific">Protopolystoma xenopodis</name>
    <dbReference type="NCBI Taxonomy" id="117903"/>
    <lineage>
        <taxon>Eukaryota</taxon>
        <taxon>Metazoa</taxon>
        <taxon>Spiralia</taxon>
        <taxon>Lophotrochozoa</taxon>
        <taxon>Platyhelminthes</taxon>
        <taxon>Monogenea</taxon>
        <taxon>Polyopisthocotylea</taxon>
        <taxon>Polystomatidea</taxon>
        <taxon>Polystomatidae</taxon>
        <taxon>Protopolystoma</taxon>
    </lineage>
</organism>
<name>A0A448XDJ6_9PLAT</name>
<gene>
    <name evidence="1" type="ORF">PXEA_LOCUS27590</name>
</gene>
<proteinExistence type="predicted"/>
<evidence type="ECO:0000313" key="2">
    <source>
        <dbReference type="Proteomes" id="UP000784294"/>
    </source>
</evidence>
<protein>
    <submittedName>
        <fullName evidence="1">Uncharacterized protein</fullName>
    </submittedName>
</protein>
<reference evidence="1" key="1">
    <citation type="submission" date="2018-11" db="EMBL/GenBank/DDBJ databases">
        <authorList>
            <consortium name="Pathogen Informatics"/>
        </authorList>
    </citation>
    <scope>NUCLEOTIDE SEQUENCE</scope>
</reference>